<comment type="caution">
    <text evidence="1">The sequence shown here is derived from an EMBL/GenBank/DDBJ whole genome shotgun (WGS) entry which is preliminary data.</text>
</comment>
<gene>
    <name evidence="1" type="ORF">SLEP1_g39782</name>
</gene>
<reference evidence="1 2" key="1">
    <citation type="journal article" date="2021" name="Commun. Biol.">
        <title>The genome of Shorea leprosula (Dipterocarpaceae) highlights the ecological relevance of drought in aseasonal tropical rainforests.</title>
        <authorList>
            <person name="Ng K.K.S."/>
            <person name="Kobayashi M.J."/>
            <person name="Fawcett J.A."/>
            <person name="Hatakeyama M."/>
            <person name="Paape T."/>
            <person name="Ng C.H."/>
            <person name="Ang C.C."/>
            <person name="Tnah L.H."/>
            <person name="Lee C.T."/>
            <person name="Nishiyama T."/>
            <person name="Sese J."/>
            <person name="O'Brien M.J."/>
            <person name="Copetti D."/>
            <person name="Mohd Noor M.I."/>
            <person name="Ong R.C."/>
            <person name="Putra M."/>
            <person name="Sireger I.Z."/>
            <person name="Indrioko S."/>
            <person name="Kosugi Y."/>
            <person name="Izuno A."/>
            <person name="Isagi Y."/>
            <person name="Lee S.L."/>
            <person name="Shimizu K.K."/>
        </authorList>
    </citation>
    <scope>NUCLEOTIDE SEQUENCE [LARGE SCALE GENOMIC DNA]</scope>
    <source>
        <strain evidence="1">214</strain>
    </source>
</reference>
<dbReference type="Proteomes" id="UP001054252">
    <property type="component" value="Unassembled WGS sequence"/>
</dbReference>
<sequence length="129" mass="15007">MYDSRILADWKVLRIARIQPQNQGFDLVGGNLAKLLFVSVYLYKDFTLANTYSISDEVKGQAFPMVANCLQHHKPWVFSFLPFDLIHLLHPLQLIYLCCLVTVKMQRKDGFQEVRILQMLRGLLMFPFG</sequence>
<keyword evidence="2" id="KW-1185">Reference proteome</keyword>
<proteinExistence type="predicted"/>
<dbReference type="AlphaFoldDB" id="A0AAV5L1K3"/>
<evidence type="ECO:0000313" key="1">
    <source>
        <dbReference type="EMBL" id="GKV31039.1"/>
    </source>
</evidence>
<dbReference type="EMBL" id="BPVZ01000089">
    <property type="protein sequence ID" value="GKV31039.1"/>
    <property type="molecule type" value="Genomic_DNA"/>
</dbReference>
<name>A0AAV5L1K3_9ROSI</name>
<evidence type="ECO:0000313" key="2">
    <source>
        <dbReference type="Proteomes" id="UP001054252"/>
    </source>
</evidence>
<accession>A0AAV5L1K3</accession>
<protein>
    <submittedName>
        <fullName evidence="1">Uncharacterized protein</fullName>
    </submittedName>
</protein>
<organism evidence="1 2">
    <name type="scientific">Rubroshorea leprosula</name>
    <dbReference type="NCBI Taxonomy" id="152421"/>
    <lineage>
        <taxon>Eukaryota</taxon>
        <taxon>Viridiplantae</taxon>
        <taxon>Streptophyta</taxon>
        <taxon>Embryophyta</taxon>
        <taxon>Tracheophyta</taxon>
        <taxon>Spermatophyta</taxon>
        <taxon>Magnoliopsida</taxon>
        <taxon>eudicotyledons</taxon>
        <taxon>Gunneridae</taxon>
        <taxon>Pentapetalae</taxon>
        <taxon>rosids</taxon>
        <taxon>malvids</taxon>
        <taxon>Malvales</taxon>
        <taxon>Dipterocarpaceae</taxon>
        <taxon>Rubroshorea</taxon>
    </lineage>
</organism>